<gene>
    <name evidence="13" type="ORF">F3J38_18685</name>
</gene>
<dbReference type="InterPro" id="IPR006144">
    <property type="entry name" value="Secretion_HlyD_CS"/>
</dbReference>
<organism evidence="13 14">
    <name type="scientific">Candidatus Pantoea formicae</name>
    <dbReference type="NCBI Taxonomy" id="2608355"/>
    <lineage>
        <taxon>Bacteria</taxon>
        <taxon>Pseudomonadati</taxon>
        <taxon>Pseudomonadota</taxon>
        <taxon>Gammaproteobacteria</taxon>
        <taxon>Enterobacterales</taxon>
        <taxon>Erwiniaceae</taxon>
        <taxon>Pantoea</taxon>
    </lineage>
</organism>
<evidence type="ECO:0000256" key="1">
    <source>
        <dbReference type="ARBA" id="ARBA00004377"/>
    </source>
</evidence>
<sequence>MSSKSIISLPVAGELIDPTDDLLSVDNRHYVRLGWGIVLVGFVGFLTWASLAPLDAGLPLEGKVIVSGNSKAVQPVASGKVKHILVHEGDAVQAGQLLVELEPDLPANQLDSLRFQYLSSIASENRLTAERDGLATIPFDSRLRDGRSPRSGEIIQTQQQLFDSRRSSQKATLSGLEATISSARDQLNSLRKGLNAVQQQRGVFQQQLNDQRDLADEGLLARNRLLESERQYMQLNGSIADQQGRLASLQGQLMESQQRLIEQRDNYQKDLRNALAETRTRSADLQGRLDSAEYEVSNTRIVAPVSGIVADVKVFTEGGVVNAGDHLMAIVPHDRPLQVEARLPVASIDKVHAGQKVDLEFMAFNVASTPKVPGTVRIVSADRIEAPQGEPYYNVEIDVDNLHSREVLPGKNLQPGMPVTAFVKTGERTMMSYLLKPLRDRSRMAMTEN</sequence>
<feature type="domain" description="AprE-like beta-barrel" evidence="12">
    <location>
        <begin position="337"/>
        <end position="426"/>
    </location>
</feature>
<evidence type="ECO:0000259" key="12">
    <source>
        <dbReference type="Pfam" id="PF26002"/>
    </source>
</evidence>
<comment type="subcellular location">
    <subcellularLocation>
        <location evidence="1 9">Cell inner membrane</location>
        <topology evidence="1 9">Single-pass membrane protein</topology>
    </subcellularLocation>
</comment>
<comment type="similarity">
    <text evidence="2 9">Belongs to the membrane fusion protein (MFP) (TC 8.A.1) family.</text>
</comment>
<dbReference type="Proteomes" id="UP000780690">
    <property type="component" value="Unassembled WGS sequence"/>
</dbReference>
<reference evidence="13 14" key="1">
    <citation type="journal article" date="2019" name="bioRxiv">
        <title>Bacteria contribute to plant secondary compound degradation in a generalist herbivore system.</title>
        <authorList>
            <person name="Francoeur C.B."/>
            <person name="Khadempour L."/>
            <person name="Moreira-Soto R.D."/>
            <person name="Gotting K."/>
            <person name="Book A.J."/>
            <person name="Pinto-Tomas A.A."/>
            <person name="Keefover-Ring K."/>
            <person name="Currie C.R."/>
        </authorList>
    </citation>
    <scope>NUCLEOTIDE SEQUENCE [LARGE SCALE GENOMIC DNA]</scope>
    <source>
        <strain evidence="13 14">Acro-805</strain>
    </source>
</reference>
<keyword evidence="14" id="KW-1185">Reference proteome</keyword>
<dbReference type="EMBL" id="VWXD01000006">
    <property type="protein sequence ID" value="NIF02065.1"/>
    <property type="molecule type" value="Genomic_DNA"/>
</dbReference>
<dbReference type="SUPFAM" id="SSF111369">
    <property type="entry name" value="HlyD-like secretion proteins"/>
    <property type="match status" value="1"/>
</dbReference>
<evidence type="ECO:0000256" key="2">
    <source>
        <dbReference type="ARBA" id="ARBA00009477"/>
    </source>
</evidence>
<keyword evidence="5 9" id="KW-0997">Cell inner membrane</keyword>
<dbReference type="Gene3D" id="2.40.30.170">
    <property type="match status" value="1"/>
</dbReference>
<evidence type="ECO:0000313" key="14">
    <source>
        <dbReference type="Proteomes" id="UP000780690"/>
    </source>
</evidence>
<dbReference type="PRINTS" id="PR01490">
    <property type="entry name" value="RTXTOXIND"/>
</dbReference>
<evidence type="ECO:0000259" key="11">
    <source>
        <dbReference type="Pfam" id="PF25994"/>
    </source>
</evidence>
<evidence type="ECO:0000256" key="7">
    <source>
        <dbReference type="ARBA" id="ARBA00022989"/>
    </source>
</evidence>
<dbReference type="InterPro" id="IPR050739">
    <property type="entry name" value="MFP"/>
</dbReference>
<evidence type="ECO:0000313" key="13">
    <source>
        <dbReference type="EMBL" id="NIF02065.1"/>
    </source>
</evidence>
<evidence type="ECO:0000256" key="5">
    <source>
        <dbReference type="ARBA" id="ARBA00022519"/>
    </source>
</evidence>
<keyword evidence="7 9" id="KW-1133">Transmembrane helix</keyword>
<dbReference type="InterPro" id="IPR058982">
    <property type="entry name" value="Beta-barrel_AprE"/>
</dbReference>
<dbReference type="PANTHER" id="PTHR30386">
    <property type="entry name" value="MEMBRANE FUSION SUBUNIT OF EMRAB-TOLC MULTIDRUG EFFLUX PUMP"/>
    <property type="match status" value="1"/>
</dbReference>
<comment type="caution">
    <text evidence="13">The sequence shown here is derived from an EMBL/GenBank/DDBJ whole genome shotgun (WGS) entry which is preliminary data.</text>
</comment>
<evidence type="ECO:0000256" key="10">
    <source>
        <dbReference type="SAM" id="Coils"/>
    </source>
</evidence>
<dbReference type="Pfam" id="PF26002">
    <property type="entry name" value="Beta-barrel_AprE"/>
    <property type="match status" value="1"/>
</dbReference>
<name>A0ABX0R252_9GAMM</name>
<dbReference type="PROSITE" id="PS00543">
    <property type="entry name" value="HLYD_FAMILY"/>
    <property type="match status" value="1"/>
</dbReference>
<keyword evidence="4 9" id="KW-1003">Cell membrane</keyword>
<keyword evidence="6 9" id="KW-0812">Transmembrane</keyword>
<proteinExistence type="inferred from homology"/>
<evidence type="ECO:0000256" key="8">
    <source>
        <dbReference type="ARBA" id="ARBA00023136"/>
    </source>
</evidence>
<feature type="domain" description="AprE-like long alpha-helical hairpin" evidence="11">
    <location>
        <begin position="109"/>
        <end position="293"/>
    </location>
</feature>
<dbReference type="InterPro" id="IPR010129">
    <property type="entry name" value="T1SS_HlyD"/>
</dbReference>
<keyword evidence="8 9" id="KW-0472">Membrane</keyword>
<feature type="coiled-coil region" evidence="10">
    <location>
        <begin position="239"/>
        <end position="277"/>
    </location>
</feature>
<dbReference type="Gene3D" id="1.10.287.1490">
    <property type="match status" value="1"/>
</dbReference>
<evidence type="ECO:0000256" key="6">
    <source>
        <dbReference type="ARBA" id="ARBA00022692"/>
    </source>
</evidence>
<dbReference type="Gene3D" id="2.40.50.100">
    <property type="match status" value="1"/>
</dbReference>
<keyword evidence="3 9" id="KW-0813">Transport</keyword>
<dbReference type="RefSeq" id="WP_167140849.1">
    <property type="nucleotide sequence ID" value="NZ_VWXD01000006.1"/>
</dbReference>
<dbReference type="NCBIfam" id="TIGR01843">
    <property type="entry name" value="type_I_hlyD"/>
    <property type="match status" value="1"/>
</dbReference>
<evidence type="ECO:0000256" key="3">
    <source>
        <dbReference type="ARBA" id="ARBA00022448"/>
    </source>
</evidence>
<feature type="coiled-coil region" evidence="10">
    <location>
        <begin position="173"/>
        <end position="200"/>
    </location>
</feature>
<evidence type="ECO:0000256" key="4">
    <source>
        <dbReference type="ARBA" id="ARBA00022475"/>
    </source>
</evidence>
<dbReference type="PANTHER" id="PTHR30386:SF17">
    <property type="entry name" value="ALKALINE PROTEASE SECRETION PROTEIN APRE"/>
    <property type="match status" value="1"/>
</dbReference>
<dbReference type="InterPro" id="IPR058781">
    <property type="entry name" value="HH_AprE-like"/>
</dbReference>
<feature type="transmembrane region" description="Helical" evidence="9">
    <location>
        <begin position="33"/>
        <end position="51"/>
    </location>
</feature>
<dbReference type="Pfam" id="PF25994">
    <property type="entry name" value="HH_AprE"/>
    <property type="match status" value="1"/>
</dbReference>
<keyword evidence="10" id="KW-0175">Coiled coil</keyword>
<accession>A0ABX0R252</accession>
<evidence type="ECO:0000256" key="9">
    <source>
        <dbReference type="RuleBase" id="RU365093"/>
    </source>
</evidence>
<protein>
    <recommendedName>
        <fullName evidence="9">Membrane fusion protein (MFP) family protein</fullName>
    </recommendedName>
</protein>